<sequence length="361" mass="37651">MTTSSRPPALSITGLSAAFPGPGRSRTPVLHDISLEVPEGELLAVLGPSGCGKTTLLRVLAGLLPAESGQVELVGRRVVDGAHSVAPERRGVGLVPQEASLFPHLDVAENVAYGITRSRPRLRRAPVPERVSELLELVGIPELARRMPSELSGGQAQRVALARALAPEPDLVLLDEPFSALDASLRVHLRTEVREVLAARGATGVLVTHDQDEALSVADRVALLKAGRLVQVGTPTEVYSTPATAWAAEFVGVCGQLRGVVEGESVTCALGTVPATRAEGVTDRGTVIVRPEQLRINAPGLGVPATVTSVEFAGHSTLYRVRLEGAGETLAVREQGPARFSVGSKVAVSTTATLHVVKAGG</sequence>
<dbReference type="InterPro" id="IPR008995">
    <property type="entry name" value="Mo/tungstate-bd_C_term_dom"/>
</dbReference>
<dbReference type="InterPro" id="IPR015853">
    <property type="entry name" value="ABC_transpr_FbpC"/>
</dbReference>
<keyword evidence="3" id="KW-0410">Iron transport</keyword>
<evidence type="ECO:0000256" key="2">
    <source>
        <dbReference type="ARBA" id="ARBA00022475"/>
    </source>
</evidence>
<keyword evidence="5 11" id="KW-0067">ATP-binding</keyword>
<dbReference type="Pfam" id="PF08402">
    <property type="entry name" value="TOBE_2"/>
    <property type="match status" value="1"/>
</dbReference>
<dbReference type="Proteomes" id="UP001596244">
    <property type="component" value="Unassembled WGS sequence"/>
</dbReference>
<evidence type="ECO:0000259" key="10">
    <source>
        <dbReference type="PROSITE" id="PS50893"/>
    </source>
</evidence>
<evidence type="ECO:0000256" key="6">
    <source>
        <dbReference type="ARBA" id="ARBA00023004"/>
    </source>
</evidence>
<dbReference type="PROSITE" id="PS50893">
    <property type="entry name" value="ABC_TRANSPORTER_2"/>
    <property type="match status" value="1"/>
</dbReference>
<feature type="domain" description="ABC transporter" evidence="10">
    <location>
        <begin position="10"/>
        <end position="251"/>
    </location>
</feature>
<dbReference type="InterPro" id="IPR013611">
    <property type="entry name" value="Transp-assoc_OB_typ2"/>
</dbReference>
<evidence type="ECO:0000313" key="12">
    <source>
        <dbReference type="Proteomes" id="UP001596244"/>
    </source>
</evidence>
<dbReference type="SUPFAM" id="SSF52540">
    <property type="entry name" value="P-loop containing nucleoside triphosphate hydrolases"/>
    <property type="match status" value="1"/>
</dbReference>
<dbReference type="EMBL" id="JBHSQE010000009">
    <property type="protein sequence ID" value="MFC6147078.1"/>
    <property type="molecule type" value="Genomic_DNA"/>
</dbReference>
<dbReference type="InterPro" id="IPR003439">
    <property type="entry name" value="ABC_transporter-like_ATP-bd"/>
</dbReference>
<evidence type="ECO:0000256" key="3">
    <source>
        <dbReference type="ARBA" id="ARBA00022496"/>
    </source>
</evidence>
<name>A0ABW1QF14_9CORY</name>
<accession>A0ABW1QF14</accession>
<dbReference type="InterPro" id="IPR017871">
    <property type="entry name" value="ABC_transporter-like_CS"/>
</dbReference>
<dbReference type="GO" id="GO:0005524">
    <property type="term" value="F:ATP binding"/>
    <property type="evidence" value="ECO:0007669"/>
    <property type="project" value="UniProtKB-KW"/>
</dbReference>
<proteinExistence type="predicted"/>
<keyword evidence="8" id="KW-0472">Membrane</keyword>
<gene>
    <name evidence="11" type="ORF">ACFPUZ_09695</name>
</gene>
<dbReference type="InterPro" id="IPR027417">
    <property type="entry name" value="P-loop_NTPase"/>
</dbReference>
<keyword evidence="2" id="KW-1003">Cell membrane</keyword>
<dbReference type="PROSITE" id="PS00211">
    <property type="entry name" value="ABC_TRANSPORTER_1"/>
    <property type="match status" value="1"/>
</dbReference>
<keyword evidence="7" id="KW-0406">Ion transport</keyword>
<evidence type="ECO:0000256" key="7">
    <source>
        <dbReference type="ARBA" id="ARBA00023065"/>
    </source>
</evidence>
<evidence type="ECO:0000256" key="1">
    <source>
        <dbReference type="ARBA" id="ARBA00022448"/>
    </source>
</evidence>
<dbReference type="CDD" id="cd03259">
    <property type="entry name" value="ABC_Carb_Solutes_like"/>
    <property type="match status" value="1"/>
</dbReference>
<dbReference type="Gene3D" id="3.40.50.300">
    <property type="entry name" value="P-loop containing nucleotide triphosphate hydrolases"/>
    <property type="match status" value="1"/>
</dbReference>
<evidence type="ECO:0000256" key="5">
    <source>
        <dbReference type="ARBA" id="ARBA00022840"/>
    </source>
</evidence>
<protein>
    <submittedName>
        <fullName evidence="11">ABC transporter ATP-binding protein</fullName>
    </submittedName>
</protein>
<dbReference type="RefSeq" id="WP_377001714.1">
    <property type="nucleotide sequence ID" value="NZ_JBHSQE010000009.1"/>
</dbReference>
<evidence type="ECO:0000256" key="8">
    <source>
        <dbReference type="ARBA" id="ARBA00023136"/>
    </source>
</evidence>
<organism evidence="11 12">
    <name type="scientific">Corynebacterium nasicanis</name>
    <dbReference type="NCBI Taxonomy" id="1448267"/>
    <lineage>
        <taxon>Bacteria</taxon>
        <taxon>Bacillati</taxon>
        <taxon>Actinomycetota</taxon>
        <taxon>Actinomycetes</taxon>
        <taxon>Mycobacteriales</taxon>
        <taxon>Corynebacteriaceae</taxon>
        <taxon>Corynebacterium</taxon>
    </lineage>
</organism>
<dbReference type="InterPro" id="IPR003593">
    <property type="entry name" value="AAA+_ATPase"/>
</dbReference>
<keyword evidence="12" id="KW-1185">Reference proteome</keyword>
<dbReference type="InterPro" id="IPR050093">
    <property type="entry name" value="ABC_SmlMolc_Importer"/>
</dbReference>
<reference evidence="12" key="1">
    <citation type="journal article" date="2019" name="Int. J. Syst. Evol. Microbiol.">
        <title>The Global Catalogue of Microorganisms (GCM) 10K type strain sequencing project: providing services to taxonomists for standard genome sequencing and annotation.</title>
        <authorList>
            <consortium name="The Broad Institute Genomics Platform"/>
            <consortium name="The Broad Institute Genome Sequencing Center for Infectious Disease"/>
            <person name="Wu L."/>
            <person name="Ma J."/>
        </authorList>
    </citation>
    <scope>NUCLEOTIDE SEQUENCE [LARGE SCALE GENOMIC DNA]</scope>
    <source>
        <strain evidence="12">CCUG 51943</strain>
    </source>
</reference>
<dbReference type="PANTHER" id="PTHR42781">
    <property type="entry name" value="SPERMIDINE/PUTRESCINE IMPORT ATP-BINDING PROTEIN POTA"/>
    <property type="match status" value="1"/>
</dbReference>
<keyword evidence="1" id="KW-0813">Transport</keyword>
<feature type="region of interest" description="Disordered" evidence="9">
    <location>
        <begin position="1"/>
        <end position="23"/>
    </location>
</feature>
<dbReference type="SMART" id="SM00382">
    <property type="entry name" value="AAA"/>
    <property type="match status" value="1"/>
</dbReference>
<dbReference type="PANTHER" id="PTHR42781:SF4">
    <property type="entry name" value="SPERMIDINE_PUTRESCINE IMPORT ATP-BINDING PROTEIN POTA"/>
    <property type="match status" value="1"/>
</dbReference>
<dbReference type="Pfam" id="PF00005">
    <property type="entry name" value="ABC_tran"/>
    <property type="match status" value="1"/>
</dbReference>
<evidence type="ECO:0000256" key="4">
    <source>
        <dbReference type="ARBA" id="ARBA00022741"/>
    </source>
</evidence>
<keyword evidence="6" id="KW-0408">Iron</keyword>
<evidence type="ECO:0000313" key="11">
    <source>
        <dbReference type="EMBL" id="MFC6147078.1"/>
    </source>
</evidence>
<dbReference type="SUPFAM" id="SSF50331">
    <property type="entry name" value="MOP-like"/>
    <property type="match status" value="1"/>
</dbReference>
<comment type="caution">
    <text evidence="11">The sequence shown here is derived from an EMBL/GenBank/DDBJ whole genome shotgun (WGS) entry which is preliminary data.</text>
</comment>
<keyword evidence="4" id="KW-0547">Nucleotide-binding</keyword>
<evidence type="ECO:0000256" key="9">
    <source>
        <dbReference type="SAM" id="MobiDB-lite"/>
    </source>
</evidence>